<evidence type="ECO:0000259" key="15">
    <source>
        <dbReference type="PROSITE" id="PS52004"/>
    </source>
</evidence>
<dbReference type="SMART" id="SM00825">
    <property type="entry name" value="PKS_KS"/>
    <property type="match status" value="1"/>
</dbReference>
<dbReference type="InterPro" id="IPR014030">
    <property type="entry name" value="Ketoacyl_synth_N"/>
</dbReference>
<keyword evidence="9" id="KW-1133">Transmembrane helix</keyword>
<evidence type="ECO:0000256" key="6">
    <source>
        <dbReference type="ARBA" id="ARBA00022519"/>
    </source>
</evidence>
<dbReference type="EMBL" id="CP038254">
    <property type="protein sequence ID" value="QBR83080.1"/>
    <property type="molecule type" value="Genomic_DNA"/>
</dbReference>
<comment type="similarity">
    <text evidence="3 14">Belongs to the thiolase-like superfamily. Beta-ketoacyl-ACP synthases family.</text>
</comment>
<dbReference type="PANTHER" id="PTHR11712">
    <property type="entry name" value="POLYKETIDE SYNTHASE-RELATED"/>
    <property type="match status" value="1"/>
</dbReference>
<evidence type="ECO:0000256" key="9">
    <source>
        <dbReference type="ARBA" id="ARBA00022989"/>
    </source>
</evidence>
<reference evidence="16 18" key="1">
    <citation type="submission" date="2015-11" db="EMBL/GenBank/DDBJ databases">
        <title>Genomic analysis of 38 Legionella species identifies large and diverse effector repertoires.</title>
        <authorList>
            <person name="Burstein D."/>
            <person name="Amaro F."/>
            <person name="Zusman T."/>
            <person name="Lifshitz Z."/>
            <person name="Cohen O."/>
            <person name="Gilbert J.A."/>
            <person name="Pupko T."/>
            <person name="Shuman H.A."/>
            <person name="Segal G."/>
        </authorList>
    </citation>
    <scope>NUCLEOTIDE SEQUENCE [LARGE SCALE GENOMIC DNA]</scope>
    <source>
        <strain evidence="16 18">Bercovier 4</strain>
    </source>
</reference>
<dbReference type="Pfam" id="PF00109">
    <property type="entry name" value="ketoacyl-synt"/>
    <property type="match status" value="1"/>
</dbReference>
<dbReference type="RefSeq" id="WP_058501854.1">
    <property type="nucleotide sequence ID" value="NZ_CAAAJA010000027.1"/>
</dbReference>
<name>A0A0W0VQT5_9GAMM</name>
<comment type="subcellular location">
    <subcellularLocation>
        <location evidence="1">Cell inner membrane</location>
    </subcellularLocation>
</comment>
<dbReference type="GO" id="GO:0004315">
    <property type="term" value="F:3-oxoacyl-[acyl-carrier-protein] synthase activity"/>
    <property type="evidence" value="ECO:0007669"/>
    <property type="project" value="TreeGrafter"/>
</dbReference>
<keyword evidence="8" id="KW-0812">Transmembrane</keyword>
<feature type="domain" description="Ketosynthase family 3 (KS3)" evidence="15">
    <location>
        <begin position="2"/>
        <end position="406"/>
    </location>
</feature>
<dbReference type="GO" id="GO:0005886">
    <property type="term" value="C:plasma membrane"/>
    <property type="evidence" value="ECO:0007669"/>
    <property type="project" value="UniProtKB-SubCell"/>
</dbReference>
<dbReference type="Pfam" id="PF02801">
    <property type="entry name" value="Ketoacyl-synt_C"/>
    <property type="match status" value="1"/>
</dbReference>
<evidence type="ECO:0000256" key="5">
    <source>
        <dbReference type="ARBA" id="ARBA00022475"/>
    </source>
</evidence>
<evidence type="ECO:0000256" key="4">
    <source>
        <dbReference type="ARBA" id="ARBA00022458"/>
    </source>
</evidence>
<organism evidence="16 18">
    <name type="scientific">Legionella israelensis</name>
    <dbReference type="NCBI Taxonomy" id="454"/>
    <lineage>
        <taxon>Bacteria</taxon>
        <taxon>Pseudomonadati</taxon>
        <taxon>Pseudomonadota</taxon>
        <taxon>Gammaproteobacteria</taxon>
        <taxon>Legionellales</taxon>
        <taxon>Legionellaceae</taxon>
        <taxon>Legionella</taxon>
    </lineage>
</organism>
<dbReference type="Gene3D" id="3.40.47.10">
    <property type="match status" value="1"/>
</dbReference>
<evidence type="ECO:0000313" key="17">
    <source>
        <dbReference type="EMBL" id="QBR83080.1"/>
    </source>
</evidence>
<evidence type="ECO:0000313" key="19">
    <source>
        <dbReference type="Proteomes" id="UP000295517"/>
    </source>
</evidence>
<gene>
    <name evidence="16" type="primary">fabF_2</name>
    <name evidence="17" type="ORF">E3983_01120</name>
    <name evidence="16" type="ORF">Lisr_1502</name>
</gene>
<dbReference type="FunFam" id="3.40.47.10:FF:000018">
    <property type="entry name" value="3-oxoacyl-[acyl-carrier-protein] synthase 2"/>
    <property type="match status" value="1"/>
</dbReference>
<evidence type="ECO:0000256" key="10">
    <source>
        <dbReference type="ARBA" id="ARBA00023136"/>
    </source>
</evidence>
<evidence type="ECO:0000313" key="18">
    <source>
        <dbReference type="Proteomes" id="UP000054761"/>
    </source>
</evidence>
<evidence type="ECO:0000256" key="12">
    <source>
        <dbReference type="ARBA" id="ARBA00039445"/>
    </source>
</evidence>
<proteinExistence type="inferred from homology"/>
<evidence type="ECO:0000313" key="16">
    <source>
        <dbReference type="EMBL" id="KTD22481.1"/>
    </source>
</evidence>
<dbReference type="OrthoDB" id="9808669at2"/>
<comment type="pathway">
    <text evidence="2">Lipid metabolism.</text>
</comment>
<evidence type="ECO:0000256" key="3">
    <source>
        <dbReference type="ARBA" id="ARBA00008467"/>
    </source>
</evidence>
<accession>A0A0W0VQT5</accession>
<dbReference type="SUPFAM" id="SSF53901">
    <property type="entry name" value="Thiolase-like"/>
    <property type="match status" value="2"/>
</dbReference>
<keyword evidence="7 14" id="KW-0808">Transferase</keyword>
<dbReference type="GO" id="GO:0006633">
    <property type="term" value="P:fatty acid biosynthetic process"/>
    <property type="evidence" value="ECO:0007669"/>
    <property type="project" value="TreeGrafter"/>
</dbReference>
<dbReference type="PROSITE" id="PS52004">
    <property type="entry name" value="KS3_2"/>
    <property type="match status" value="1"/>
</dbReference>
<keyword evidence="4" id="KW-0536">Nodulation</keyword>
<evidence type="ECO:0000256" key="2">
    <source>
        <dbReference type="ARBA" id="ARBA00005189"/>
    </source>
</evidence>
<dbReference type="InterPro" id="IPR020841">
    <property type="entry name" value="PKS_Beta-ketoAc_synthase_dom"/>
</dbReference>
<keyword evidence="18" id="KW-1185">Reference proteome</keyword>
<dbReference type="InterPro" id="IPR014031">
    <property type="entry name" value="Ketoacyl_synth_C"/>
</dbReference>
<dbReference type="NCBIfam" id="NF005589">
    <property type="entry name" value="PRK07314.1"/>
    <property type="match status" value="1"/>
</dbReference>
<dbReference type="Proteomes" id="UP000054761">
    <property type="component" value="Unassembled WGS sequence"/>
</dbReference>
<sequence length="409" mass="44286">MKKRVVITSMEIISSIGTGIETFWQAAKQGQCGIKRITAYDPSPYTTQIAGEVTDLSLDHLPEFNKSKRYPKVAQYALYCTHHAFENSGLTEKERKKAGTFIGTSLGGMPELESAYRSFFTENWKKVPALTVIRGMPNSVANHVAIAFGLNGPNSTLSNACVSSAEAIGTAYQQIANGQLDIAVCGGTESLLWETIMAAWCKLRVMSTNNKHPEKASRPFDKNRDGMVMADGAGILILEELNHARARGATIYAEIIGYGSSCDAYHVTAPNSEGQSRAIHNALENARLSINDVHYISAHGTGTQLNDLTETITIKSVFGKRAYEIPITAQKAMTGHTIGAAGAMEIIATALCLKEDVLLPTINLTEPDPECDLDYVANQSRKQLIDIALSNHFAFGGANAALILRKFIA</sequence>
<reference evidence="17 19" key="2">
    <citation type="submission" date="2019-03" db="EMBL/GenBank/DDBJ databases">
        <title>Diverse conjugative elements silence natural transformation in Legionella species.</title>
        <authorList>
            <person name="Durieux I."/>
            <person name="Ginevra C."/>
            <person name="Attaiech L."/>
            <person name="Picq K."/>
            <person name="Juan P.A."/>
            <person name="Jarraud S."/>
            <person name="Charpentier X."/>
        </authorList>
    </citation>
    <scope>NUCLEOTIDE SEQUENCE [LARGE SCALE GENOMIC DNA]</scope>
    <source>
        <strain evidence="17 19">HL-0427-4011</strain>
    </source>
</reference>
<keyword evidence="6" id="KW-0997">Cell inner membrane</keyword>
<dbReference type="InterPro" id="IPR000794">
    <property type="entry name" value="Beta-ketoacyl_synthase"/>
</dbReference>
<keyword evidence="5" id="KW-1003">Cell membrane</keyword>
<dbReference type="AlphaFoldDB" id="A0A0W0VQT5"/>
<evidence type="ECO:0000256" key="14">
    <source>
        <dbReference type="RuleBase" id="RU003694"/>
    </source>
</evidence>
<dbReference type="CDD" id="cd00834">
    <property type="entry name" value="KAS_I_II"/>
    <property type="match status" value="1"/>
</dbReference>
<evidence type="ECO:0000256" key="13">
    <source>
        <dbReference type="ARBA" id="ARBA00041756"/>
    </source>
</evidence>
<evidence type="ECO:0000256" key="8">
    <source>
        <dbReference type="ARBA" id="ARBA00022692"/>
    </source>
</evidence>
<evidence type="ECO:0000256" key="11">
    <source>
        <dbReference type="ARBA" id="ARBA00037576"/>
    </source>
</evidence>
<dbReference type="PANTHER" id="PTHR11712:SF352">
    <property type="entry name" value="3-OXOACYL-[ACYL-CARRIER-PROTEIN] SYNTHASE"/>
    <property type="match status" value="1"/>
</dbReference>
<dbReference type="InterPro" id="IPR016039">
    <property type="entry name" value="Thiolase-like"/>
</dbReference>
<dbReference type="EMBL" id="LNYH01000086">
    <property type="protein sequence ID" value="KTD22481.1"/>
    <property type="molecule type" value="Genomic_DNA"/>
</dbReference>
<evidence type="ECO:0000256" key="1">
    <source>
        <dbReference type="ARBA" id="ARBA00004533"/>
    </source>
</evidence>
<dbReference type="STRING" id="454.Lisr_1502"/>
<keyword evidence="10" id="KW-0472">Membrane</keyword>
<protein>
    <recommendedName>
        <fullName evidence="12">Nodulation protein E</fullName>
    </recommendedName>
    <alternativeName>
        <fullName evidence="13">Host-specificity of nodulation protein B</fullName>
    </alternativeName>
</protein>
<dbReference type="PATRIC" id="fig|454.4.peg.1634"/>
<dbReference type="Proteomes" id="UP000295517">
    <property type="component" value="Chromosome"/>
</dbReference>
<comment type="function">
    <text evidence="11">Proposed to synthesize NOD factor fatty acyl chain. Involved in the synthesis of a highly unsaturated fatty acid moiety, which forms part of a lipo-oligosaccharide that is responsible for host specificity.</text>
</comment>
<evidence type="ECO:0000256" key="7">
    <source>
        <dbReference type="ARBA" id="ARBA00022679"/>
    </source>
</evidence>